<feature type="signal peptide" evidence="1">
    <location>
        <begin position="1"/>
        <end position="20"/>
    </location>
</feature>
<dbReference type="RefSeq" id="WP_377117508.1">
    <property type="nucleotide sequence ID" value="NZ_JBHTHZ010000014.1"/>
</dbReference>
<sequence length="376" mass="42109">MKYYTYLAAVLMLTACTSSSKLELTLNASNIRAGKLILTQYNEQVFTQSIKDGEATIDMPVQTPGYYQLTIIDEAKPLSDKRSFTIYLEDNKYKIDLEDPGSSYPQITSTSKTQQELSDYYKLENKMAGTLNHTIDSLLAYIDTREAKALPPKERTALINKTRGYQIKRRKLEPKILMEYVSKNPNSKAAAHIIAEQYIDEYAQEYATIYSKLSEEAKSTDDAIKVANKVSVLSKLVAGSIAPEITGTLPNGKLFNKESLKGKLVLVEFWKAGSEVISRNHAKMANGLILTASDRPKFAMVSVSLDNDKAAWNKAIIHGKPGWVNVSDFKGDQSPNVTNWQIKAVPVYYLLDENWKVLKAGIDLIDVDQAVHDYLK</sequence>
<name>A0ABW3AWN8_9SPHI</name>
<comment type="caution">
    <text evidence="2">The sequence shown here is derived from an EMBL/GenBank/DDBJ whole genome shotgun (WGS) entry which is preliminary data.</text>
</comment>
<gene>
    <name evidence="2" type="ORF">ACFQZX_16735</name>
</gene>
<dbReference type="Proteomes" id="UP001597010">
    <property type="component" value="Unassembled WGS sequence"/>
</dbReference>
<feature type="chain" id="PRO_5045968383" evidence="1">
    <location>
        <begin position="21"/>
        <end position="376"/>
    </location>
</feature>
<dbReference type="PROSITE" id="PS51257">
    <property type="entry name" value="PROKAR_LIPOPROTEIN"/>
    <property type="match status" value="1"/>
</dbReference>
<evidence type="ECO:0000256" key="1">
    <source>
        <dbReference type="SAM" id="SignalP"/>
    </source>
</evidence>
<protein>
    <submittedName>
        <fullName evidence="2">TlpA family protein disulfide reductase</fullName>
    </submittedName>
</protein>
<organism evidence="2 3">
    <name type="scientific">Mucilaginibacter litoreus</name>
    <dbReference type="NCBI Taxonomy" id="1048221"/>
    <lineage>
        <taxon>Bacteria</taxon>
        <taxon>Pseudomonadati</taxon>
        <taxon>Bacteroidota</taxon>
        <taxon>Sphingobacteriia</taxon>
        <taxon>Sphingobacteriales</taxon>
        <taxon>Sphingobacteriaceae</taxon>
        <taxon>Mucilaginibacter</taxon>
    </lineage>
</organism>
<evidence type="ECO:0000313" key="2">
    <source>
        <dbReference type="EMBL" id="MFD0795270.1"/>
    </source>
</evidence>
<keyword evidence="1" id="KW-0732">Signal</keyword>
<evidence type="ECO:0000313" key="3">
    <source>
        <dbReference type="Proteomes" id="UP001597010"/>
    </source>
</evidence>
<accession>A0ABW3AWN8</accession>
<dbReference type="SUPFAM" id="SSF52833">
    <property type="entry name" value="Thioredoxin-like"/>
    <property type="match status" value="1"/>
</dbReference>
<keyword evidence="3" id="KW-1185">Reference proteome</keyword>
<proteinExistence type="predicted"/>
<dbReference type="EMBL" id="JBHTHZ010000014">
    <property type="protein sequence ID" value="MFD0795270.1"/>
    <property type="molecule type" value="Genomic_DNA"/>
</dbReference>
<dbReference type="InterPro" id="IPR036249">
    <property type="entry name" value="Thioredoxin-like_sf"/>
</dbReference>
<reference evidence="3" key="1">
    <citation type="journal article" date="2019" name="Int. J. Syst. Evol. Microbiol.">
        <title>The Global Catalogue of Microorganisms (GCM) 10K type strain sequencing project: providing services to taxonomists for standard genome sequencing and annotation.</title>
        <authorList>
            <consortium name="The Broad Institute Genomics Platform"/>
            <consortium name="The Broad Institute Genome Sequencing Center for Infectious Disease"/>
            <person name="Wu L."/>
            <person name="Ma J."/>
        </authorList>
    </citation>
    <scope>NUCLEOTIDE SEQUENCE [LARGE SCALE GENOMIC DNA]</scope>
    <source>
        <strain evidence="3">CCUG 61484</strain>
    </source>
</reference>
<dbReference type="Gene3D" id="3.40.30.10">
    <property type="entry name" value="Glutaredoxin"/>
    <property type="match status" value="1"/>
</dbReference>